<organism evidence="2 3">
    <name type="scientific">Segatella baroniae F0067</name>
    <dbReference type="NCBI Taxonomy" id="1115809"/>
    <lineage>
        <taxon>Bacteria</taxon>
        <taxon>Pseudomonadati</taxon>
        <taxon>Bacteroidota</taxon>
        <taxon>Bacteroidia</taxon>
        <taxon>Bacteroidales</taxon>
        <taxon>Prevotellaceae</taxon>
        <taxon>Segatella</taxon>
    </lineage>
</organism>
<evidence type="ECO:0000313" key="3">
    <source>
        <dbReference type="Proteomes" id="UP000016648"/>
    </source>
</evidence>
<feature type="transmembrane region" description="Helical" evidence="1">
    <location>
        <begin position="36"/>
        <end position="53"/>
    </location>
</feature>
<feature type="transmembrane region" description="Helical" evidence="1">
    <location>
        <begin position="7"/>
        <end position="30"/>
    </location>
</feature>
<evidence type="ECO:0000313" key="2">
    <source>
        <dbReference type="EMBL" id="ERK38211.1"/>
    </source>
</evidence>
<gene>
    <name evidence="2" type="ORF">HMPREF9135_1116</name>
</gene>
<keyword evidence="3" id="KW-1185">Reference proteome</keyword>
<keyword evidence="1" id="KW-0472">Membrane</keyword>
<sequence length="54" mass="6409">MVLRKLVFCVPITTLWHCPFYLFIFLPFYLYKLFRLHLMSFSAACGPYVFVIAA</sequence>
<comment type="caution">
    <text evidence="2">The sequence shown here is derived from an EMBL/GenBank/DDBJ whole genome shotgun (WGS) entry which is preliminary data.</text>
</comment>
<accession>U2P200</accession>
<proteinExistence type="predicted"/>
<dbReference type="Proteomes" id="UP000016648">
    <property type="component" value="Unassembled WGS sequence"/>
</dbReference>
<keyword evidence="1" id="KW-0812">Transmembrane</keyword>
<keyword evidence="1" id="KW-1133">Transmembrane helix</keyword>
<name>U2P200_9BACT</name>
<reference evidence="2 3" key="1">
    <citation type="submission" date="2013-08" db="EMBL/GenBank/DDBJ databases">
        <authorList>
            <person name="Durkin A.S."/>
            <person name="Haft D.R."/>
            <person name="McCorrison J."/>
            <person name="Torralba M."/>
            <person name="Gillis M."/>
            <person name="Haft D.H."/>
            <person name="Methe B."/>
            <person name="Sutton G."/>
            <person name="Nelson K.E."/>
        </authorList>
    </citation>
    <scope>NUCLEOTIDE SEQUENCE [LARGE SCALE GENOMIC DNA]</scope>
    <source>
        <strain evidence="2 3">F0067</strain>
    </source>
</reference>
<dbReference type="AlphaFoldDB" id="U2P200"/>
<protein>
    <submittedName>
        <fullName evidence="2">Uncharacterized protein</fullName>
    </submittedName>
</protein>
<evidence type="ECO:0000256" key="1">
    <source>
        <dbReference type="SAM" id="Phobius"/>
    </source>
</evidence>
<dbReference type="EMBL" id="AWEY01000044">
    <property type="protein sequence ID" value="ERK38211.1"/>
    <property type="molecule type" value="Genomic_DNA"/>
</dbReference>